<gene>
    <name evidence="4" type="ORF">SMN809_LOCUS733</name>
</gene>
<comment type="caution">
    <text evidence="4">The sequence shown here is derived from an EMBL/GenBank/DDBJ whole genome shotgun (WGS) entry which is preliminary data.</text>
</comment>
<keyword evidence="1" id="KW-0677">Repeat</keyword>
<dbReference type="InterPro" id="IPR011990">
    <property type="entry name" value="TPR-like_helical_dom_sf"/>
</dbReference>
<dbReference type="AlphaFoldDB" id="A0A8S2J5C6"/>
<evidence type="ECO:0000256" key="3">
    <source>
        <dbReference type="PROSITE-ProRule" id="PRU00339"/>
    </source>
</evidence>
<feature type="repeat" description="TPR" evidence="3">
    <location>
        <begin position="114"/>
        <end position="147"/>
    </location>
</feature>
<evidence type="ECO:0000313" key="4">
    <source>
        <dbReference type="EMBL" id="CAF3792846.1"/>
    </source>
</evidence>
<dbReference type="Pfam" id="PF13374">
    <property type="entry name" value="TPR_10"/>
    <property type="match status" value="1"/>
</dbReference>
<dbReference type="SUPFAM" id="SSF48452">
    <property type="entry name" value="TPR-like"/>
    <property type="match status" value="3"/>
</dbReference>
<dbReference type="InterPro" id="IPR019734">
    <property type="entry name" value="TPR_rpt"/>
</dbReference>
<keyword evidence="2 3" id="KW-0802">TPR repeat</keyword>
<feature type="repeat" description="TPR" evidence="3">
    <location>
        <begin position="30"/>
        <end position="63"/>
    </location>
</feature>
<dbReference type="PROSITE" id="PS50293">
    <property type="entry name" value="TPR_REGION"/>
    <property type="match status" value="4"/>
</dbReference>
<evidence type="ECO:0000256" key="2">
    <source>
        <dbReference type="ARBA" id="ARBA00022803"/>
    </source>
</evidence>
<reference evidence="4" key="1">
    <citation type="submission" date="2021-02" db="EMBL/GenBank/DDBJ databases">
        <authorList>
            <person name="Nowell W R."/>
        </authorList>
    </citation>
    <scope>NUCLEOTIDE SEQUENCE</scope>
</reference>
<dbReference type="PANTHER" id="PTHR45641">
    <property type="entry name" value="TETRATRICOPEPTIDE REPEAT PROTEIN (AFU_ORTHOLOGUE AFUA_6G03870)"/>
    <property type="match status" value="1"/>
</dbReference>
<feature type="repeat" description="TPR" evidence="3">
    <location>
        <begin position="156"/>
        <end position="189"/>
    </location>
</feature>
<dbReference type="Pfam" id="PF13424">
    <property type="entry name" value="TPR_12"/>
    <property type="match status" value="4"/>
</dbReference>
<feature type="repeat" description="TPR" evidence="3">
    <location>
        <begin position="198"/>
        <end position="231"/>
    </location>
</feature>
<dbReference type="Pfam" id="PF13181">
    <property type="entry name" value="TPR_8"/>
    <property type="match status" value="1"/>
</dbReference>
<feature type="repeat" description="TPR" evidence="3">
    <location>
        <begin position="72"/>
        <end position="105"/>
    </location>
</feature>
<dbReference type="PROSITE" id="PS51257">
    <property type="entry name" value="PROKAR_LIPOPROTEIN"/>
    <property type="match status" value="1"/>
</dbReference>
<feature type="repeat" description="TPR" evidence="3">
    <location>
        <begin position="240"/>
        <end position="273"/>
    </location>
</feature>
<dbReference type="Gene3D" id="1.25.40.10">
    <property type="entry name" value="Tetratricopeptide repeat domain"/>
    <property type="match status" value="4"/>
</dbReference>
<dbReference type="SMART" id="SM00028">
    <property type="entry name" value="TPR"/>
    <property type="match status" value="11"/>
</dbReference>
<accession>A0A8S2J5C6</accession>
<dbReference type="Proteomes" id="UP000676336">
    <property type="component" value="Unassembled WGS sequence"/>
</dbReference>
<dbReference type="EMBL" id="CAJOBI010000089">
    <property type="protein sequence ID" value="CAF3792846.1"/>
    <property type="molecule type" value="Genomic_DNA"/>
</dbReference>
<proteinExistence type="predicted"/>
<feature type="repeat" description="TPR" evidence="3">
    <location>
        <begin position="324"/>
        <end position="357"/>
    </location>
</feature>
<feature type="repeat" description="TPR" evidence="3">
    <location>
        <begin position="282"/>
        <end position="315"/>
    </location>
</feature>
<name>A0A8S2J5C6_9BILA</name>
<sequence>MGEYSKALEYYDKSLRIREKALPPTHPNLATSYSCIGGVYSNMGEYSTALEYYEKSHKIYEISLPLTHPDLASSYSCIGGLYSSMGEYSKAIEYYQKAFELYEKVQLTDHPDLAHLYKNIGLVYEAMSDYAKALSFYKKALDVRRKAGTANLSEIATSYNNIGKVYNNMGEYSSAVSFYQKALEVNEKTLPSNHPDLATSYDNVGLVYFTMADYQNALSYYKKGVEIRQNALSPDHPDLEKSFNNIGGVYYSMSMYSNALIFYHQALEICKKKLPPNHSDLLTAYNNMAAVYERMDEYSRALRFYEKVAETVKENLSSDHLELALALNNIGGVYHKMGEYSKALSFYERALDKYRSTLPPKHPYLMQCDKNITLLQSQMNENNKTTNQEANSSLNQSSKSTDTFVIQDQKHSIFEDTGHLSNEPAYTKSLPTYCNELIGMSFQPTKNYSSSSRQKKMIIKHKHLSTLSPADNAQVYSRPGSDNKSNILIVCFGIDTSSILLDSYGQIEYVQDECACIARLLSTTDERVYFIASASNSQNIIPLVYDHRCIEQIYLYCSNDEEKNAKWISQIPIIQSCYASFSEINSAVSKDIESMLVESFAWSENELLRRCYTQTLVDSAKWSSVSLNISNVVHNLISNGQIRIVVLHCGRHILFQATGDRSVLAEFYDSTRCSQYLVATDVRSIFFIIAGGIRSVMHDLQAITTLKQAYTVYVFLHSMEQNDMVQAILQYENVNGLFCDIEAVFTRVAEDIKFFAEQSLYTPISSIFASSNYTIDKFGFNFLHEQNKFVASRLFTNILQQIPSSNYYQERLHDRCLTFAENQSTCESALKQVMCHTVDQLLDWIVNAPFLTAIMNSLLQQQAFNSLLDIRQLIAAVDQNLIQQSAISSSLVVYRVQLIQAHDLERIKKSIDQLIAFHTFLLTTKNILTAREIARQAANSELLAIIFEIDVPATTPIAQFDEDRFIFRFGFIFRIRSINLAPDGVWHAQLRCADSNFEFIQEQLEIQLGVQVTWLTFGNYLRILNNSDQAKSYYEYLLKMLPDNHEALPSIYNNIGLMLEELGDREEASKYYKLSLDSMKQTTSNTNHCAHHIRYKVFHQLSEAKETVNRCKVYEKIAEIHQRRLEPQQALEFYRKALEQTVDPLSRLQFEQKIQETLSLV</sequence>
<evidence type="ECO:0000313" key="5">
    <source>
        <dbReference type="Proteomes" id="UP000676336"/>
    </source>
</evidence>
<dbReference type="PROSITE" id="PS50005">
    <property type="entry name" value="TPR"/>
    <property type="match status" value="9"/>
</dbReference>
<protein>
    <submittedName>
        <fullName evidence="4">Uncharacterized protein</fullName>
    </submittedName>
</protein>
<dbReference type="PANTHER" id="PTHR45641:SF19">
    <property type="entry name" value="NEPHROCYSTIN-3"/>
    <property type="match status" value="1"/>
</dbReference>
<feature type="repeat" description="TPR" evidence="3">
    <location>
        <begin position="1011"/>
        <end position="1044"/>
    </location>
</feature>
<organism evidence="4 5">
    <name type="scientific">Rotaria magnacalcarata</name>
    <dbReference type="NCBI Taxonomy" id="392030"/>
    <lineage>
        <taxon>Eukaryota</taxon>
        <taxon>Metazoa</taxon>
        <taxon>Spiralia</taxon>
        <taxon>Gnathifera</taxon>
        <taxon>Rotifera</taxon>
        <taxon>Eurotatoria</taxon>
        <taxon>Bdelloidea</taxon>
        <taxon>Philodinida</taxon>
        <taxon>Philodinidae</taxon>
        <taxon>Rotaria</taxon>
    </lineage>
</organism>
<evidence type="ECO:0000256" key="1">
    <source>
        <dbReference type="ARBA" id="ARBA00022737"/>
    </source>
</evidence>